<feature type="transmembrane region" description="Helical" evidence="1">
    <location>
        <begin position="119"/>
        <end position="142"/>
    </location>
</feature>
<dbReference type="OrthoDB" id="2020161at2759"/>
<keyword evidence="3" id="KW-1185">Reference proteome</keyword>
<feature type="transmembrane region" description="Helical" evidence="1">
    <location>
        <begin position="271"/>
        <end position="290"/>
    </location>
</feature>
<reference evidence="2 3" key="1">
    <citation type="journal article" date="2014" name="Nat. Commun.">
        <title>Klebsormidium flaccidum genome reveals primary factors for plant terrestrial adaptation.</title>
        <authorList>
            <person name="Hori K."/>
            <person name="Maruyama F."/>
            <person name="Fujisawa T."/>
            <person name="Togashi T."/>
            <person name="Yamamoto N."/>
            <person name="Seo M."/>
            <person name="Sato S."/>
            <person name="Yamada T."/>
            <person name="Mori H."/>
            <person name="Tajima N."/>
            <person name="Moriyama T."/>
            <person name="Ikeuchi M."/>
            <person name="Watanabe M."/>
            <person name="Wada H."/>
            <person name="Kobayashi K."/>
            <person name="Saito M."/>
            <person name="Masuda T."/>
            <person name="Sasaki-Sekimoto Y."/>
            <person name="Mashiguchi K."/>
            <person name="Awai K."/>
            <person name="Shimojima M."/>
            <person name="Masuda S."/>
            <person name="Iwai M."/>
            <person name="Nobusawa T."/>
            <person name="Narise T."/>
            <person name="Kondo S."/>
            <person name="Saito H."/>
            <person name="Sato R."/>
            <person name="Murakawa M."/>
            <person name="Ihara Y."/>
            <person name="Oshima-Yamada Y."/>
            <person name="Ohtaka K."/>
            <person name="Satoh M."/>
            <person name="Sonobe K."/>
            <person name="Ishii M."/>
            <person name="Ohtani R."/>
            <person name="Kanamori-Sato M."/>
            <person name="Honoki R."/>
            <person name="Miyazaki D."/>
            <person name="Mochizuki H."/>
            <person name="Umetsu J."/>
            <person name="Higashi K."/>
            <person name="Shibata D."/>
            <person name="Kamiya Y."/>
            <person name="Sato N."/>
            <person name="Nakamura Y."/>
            <person name="Tabata S."/>
            <person name="Ida S."/>
            <person name="Kurokawa K."/>
            <person name="Ohta H."/>
        </authorList>
    </citation>
    <scope>NUCLEOTIDE SEQUENCE [LARGE SCALE GENOMIC DNA]</scope>
    <source>
        <strain evidence="2 3">NIES-2285</strain>
    </source>
</reference>
<proteinExistence type="predicted"/>
<gene>
    <name evidence="2" type="ORF">KFL_003660200</name>
</gene>
<feature type="transmembrane region" description="Helical" evidence="1">
    <location>
        <begin position="186"/>
        <end position="204"/>
    </location>
</feature>
<dbReference type="EMBL" id="DF237315">
    <property type="protein sequence ID" value="GAQ87638.1"/>
    <property type="molecule type" value="Genomic_DNA"/>
</dbReference>
<keyword evidence="1" id="KW-0812">Transmembrane</keyword>
<dbReference type="PANTHER" id="PTHR36716">
    <property type="entry name" value="F3H9.20 PROTEIN"/>
    <property type="match status" value="1"/>
</dbReference>
<name>A0A1Y1IHM0_KLENI</name>
<evidence type="ECO:0000256" key="1">
    <source>
        <dbReference type="SAM" id="Phobius"/>
    </source>
</evidence>
<dbReference type="InterPro" id="IPR019275">
    <property type="entry name" value="DUF2301"/>
</dbReference>
<evidence type="ECO:0000313" key="2">
    <source>
        <dbReference type="EMBL" id="GAQ87638.1"/>
    </source>
</evidence>
<organism evidence="2 3">
    <name type="scientific">Klebsormidium nitens</name>
    <name type="common">Green alga</name>
    <name type="synonym">Ulothrix nitens</name>
    <dbReference type="NCBI Taxonomy" id="105231"/>
    <lineage>
        <taxon>Eukaryota</taxon>
        <taxon>Viridiplantae</taxon>
        <taxon>Streptophyta</taxon>
        <taxon>Klebsormidiophyceae</taxon>
        <taxon>Klebsormidiales</taxon>
        <taxon>Klebsormidiaceae</taxon>
        <taxon>Klebsormidium</taxon>
    </lineage>
</organism>
<feature type="transmembrane region" description="Helical" evidence="1">
    <location>
        <begin position="154"/>
        <end position="174"/>
    </location>
</feature>
<dbReference type="STRING" id="105231.A0A1Y1IHM0"/>
<feature type="transmembrane region" description="Helical" evidence="1">
    <location>
        <begin position="219"/>
        <end position="236"/>
    </location>
</feature>
<accession>A0A1Y1IHM0</accession>
<keyword evidence="1" id="KW-1133">Transmembrane helix</keyword>
<dbReference type="OMA" id="YFKEAFC"/>
<keyword evidence="1" id="KW-0472">Membrane</keyword>
<dbReference type="Pfam" id="PF10063">
    <property type="entry name" value="DUF2301"/>
    <property type="match status" value="1"/>
</dbReference>
<evidence type="ECO:0000313" key="3">
    <source>
        <dbReference type="Proteomes" id="UP000054558"/>
    </source>
</evidence>
<feature type="transmembrane region" description="Helical" evidence="1">
    <location>
        <begin position="248"/>
        <end position="265"/>
    </location>
</feature>
<dbReference type="AlphaFoldDB" id="A0A1Y1IHM0"/>
<sequence length="327" mass="34481">MAASMQLLTRQLQPSLRCPSCGSGPQASAGAAAPPFAAFQGNRQPRRSGQVLQKWREYASCRSIGGKAVSLQSSNAARGPVGQRTGAARAVASEGDSRPIYQGMYGPWSVDEADEREVFLYRAGIVTSAACFTLGALAAFVPSDSPLSPALRSLLDPLAVVGAGSLGLSLVLVHMYVTPIKRFMQALWAVGVFGSVLTALNFAAPEGTPLAVYVAEHRGAVWAVGPLFASLTGLAFKEGLCYGKLEAALMFLVIPATLLGHLAGADSNVELGLLAVWTALYVVFASRKFTQAVKDDIGDKSVFMFNDLSEAEKEKRLAALEQQRGGL</sequence>
<dbReference type="PANTHER" id="PTHR36716:SF2">
    <property type="entry name" value="F3H9.20 PROTEIN"/>
    <property type="match status" value="1"/>
</dbReference>
<protein>
    <submittedName>
        <fullName evidence="2">Uncharacterized protein</fullName>
    </submittedName>
</protein>
<dbReference type="Proteomes" id="UP000054558">
    <property type="component" value="Unassembled WGS sequence"/>
</dbReference>